<dbReference type="EMBL" id="AAIXRY010000017">
    <property type="protein sequence ID" value="ECJ2327114.1"/>
    <property type="molecule type" value="Genomic_DNA"/>
</dbReference>
<dbReference type="GO" id="GO:0006355">
    <property type="term" value="P:regulation of DNA-templated transcription"/>
    <property type="evidence" value="ECO:0007669"/>
    <property type="project" value="InterPro"/>
</dbReference>
<keyword evidence="2" id="KW-0804">Transcription</keyword>
<dbReference type="InterPro" id="IPR036388">
    <property type="entry name" value="WH-like_DNA-bd_sf"/>
</dbReference>
<dbReference type="AlphaFoldDB" id="A0A5Y3V2L2"/>
<sequence length="70" mass="7512">MSHYACGRILSFIQSQAKGRENISVKTQIIVEVAGLARYQASSYLKILQGAGGAEKMNAGKGVSGLWRLV</sequence>
<reference evidence="3" key="1">
    <citation type="submission" date="2019-07" db="EMBL/GenBank/DDBJ databases">
        <authorList>
            <person name="Ashton P.M."/>
            <person name="Dallman T."/>
            <person name="Nair S."/>
            <person name="De Pinna E."/>
            <person name="Peters T."/>
            <person name="Grant K."/>
        </authorList>
    </citation>
    <scope>NUCLEOTIDE SEQUENCE [LARGE SCALE GENOMIC DNA]</scope>
    <source>
        <strain evidence="3">598112</strain>
    </source>
</reference>
<comment type="caution">
    <text evidence="3">The sequence shown here is derived from an EMBL/GenBank/DDBJ whole genome shotgun (WGS) entry which is preliminary data.</text>
</comment>
<organism evidence="3">
    <name type="scientific">Salmonella enterica subsp. salamae</name>
    <dbReference type="NCBI Taxonomy" id="59202"/>
    <lineage>
        <taxon>Bacteria</taxon>
        <taxon>Pseudomonadati</taxon>
        <taxon>Pseudomonadota</taxon>
        <taxon>Gammaproteobacteria</taxon>
        <taxon>Enterobacterales</taxon>
        <taxon>Enterobacteriaceae</taxon>
        <taxon>Salmonella</taxon>
    </lineage>
</organism>
<dbReference type="Pfam" id="PF04703">
    <property type="entry name" value="FaeA"/>
    <property type="match status" value="1"/>
</dbReference>
<dbReference type="Gene3D" id="1.10.10.10">
    <property type="entry name" value="Winged helix-like DNA-binding domain superfamily/Winged helix DNA-binding domain"/>
    <property type="match status" value="1"/>
</dbReference>
<accession>A0A5Y3V2L2</accession>
<evidence type="ECO:0000256" key="2">
    <source>
        <dbReference type="ARBA" id="ARBA00023163"/>
    </source>
</evidence>
<dbReference type="Proteomes" id="UP000839824">
    <property type="component" value="Unassembled WGS sequence"/>
</dbReference>
<evidence type="ECO:0000256" key="1">
    <source>
        <dbReference type="ARBA" id="ARBA00023015"/>
    </source>
</evidence>
<keyword evidence="1" id="KW-0805">Transcription regulation</keyword>
<protein>
    <submittedName>
        <fullName evidence="3">FaeA-like family protein</fullName>
    </submittedName>
</protein>
<name>A0A5Y3V2L2_SALER</name>
<proteinExistence type="predicted"/>
<dbReference type="InterPro" id="IPR006793">
    <property type="entry name" value="FaeA"/>
</dbReference>
<evidence type="ECO:0000313" key="3">
    <source>
        <dbReference type="EMBL" id="ECJ2327114.1"/>
    </source>
</evidence>
<gene>
    <name evidence="3" type="ORF">FNJ06_16195</name>
</gene>